<dbReference type="GO" id="GO:0046872">
    <property type="term" value="F:metal ion binding"/>
    <property type="evidence" value="ECO:0007669"/>
    <property type="project" value="UniProtKB-KW"/>
</dbReference>
<gene>
    <name evidence="8" type="ORF">SAMN04488503_2421</name>
</gene>
<dbReference type="EMBL" id="FZOC01000004">
    <property type="protein sequence ID" value="SNS02699.1"/>
    <property type="molecule type" value="Genomic_DNA"/>
</dbReference>
<dbReference type="AlphaFoldDB" id="A0A239B4B9"/>
<dbReference type="PANTHER" id="PTHR43545">
    <property type="entry name" value="FORMATE DEHYDROGENASE, NITRATE-INDUCIBLE, IRON-SULFUR SUBUNIT"/>
    <property type="match status" value="1"/>
</dbReference>
<dbReference type="PROSITE" id="PS00198">
    <property type="entry name" value="4FE4S_FER_1"/>
    <property type="match status" value="1"/>
</dbReference>
<keyword evidence="2" id="KW-0004">4Fe-4S</keyword>
<dbReference type="GO" id="GO:0051539">
    <property type="term" value="F:4 iron, 4 sulfur cluster binding"/>
    <property type="evidence" value="ECO:0007669"/>
    <property type="project" value="UniProtKB-KW"/>
</dbReference>
<dbReference type="InterPro" id="IPR006311">
    <property type="entry name" value="TAT_signal"/>
</dbReference>
<evidence type="ECO:0000256" key="6">
    <source>
        <dbReference type="ARBA" id="ARBA00023014"/>
    </source>
</evidence>
<keyword evidence="6" id="KW-0411">Iron-sulfur</keyword>
<protein>
    <submittedName>
        <fullName evidence="8">Formate dehydrogenase, beta subunit, Fe-S containing</fullName>
    </submittedName>
</protein>
<feature type="domain" description="4Fe-4S ferredoxin-type" evidence="7">
    <location>
        <begin position="136"/>
        <end position="165"/>
    </location>
</feature>
<evidence type="ECO:0000313" key="9">
    <source>
        <dbReference type="Proteomes" id="UP000198324"/>
    </source>
</evidence>
<keyword evidence="3" id="KW-0479">Metal-binding</keyword>
<dbReference type="InterPro" id="IPR017896">
    <property type="entry name" value="4Fe4S_Fe-S-bd"/>
</dbReference>
<dbReference type="PANTHER" id="PTHR43545:SF4">
    <property type="entry name" value="IRON-SULFUR PROTEIN"/>
    <property type="match status" value="1"/>
</dbReference>
<evidence type="ECO:0000256" key="5">
    <source>
        <dbReference type="ARBA" id="ARBA00023004"/>
    </source>
</evidence>
<comment type="subcellular location">
    <subcellularLocation>
        <location evidence="1">Cell envelope</location>
    </subcellularLocation>
</comment>
<evidence type="ECO:0000256" key="1">
    <source>
        <dbReference type="ARBA" id="ARBA00004196"/>
    </source>
</evidence>
<dbReference type="CDD" id="cd10561">
    <property type="entry name" value="HybA_like"/>
    <property type="match status" value="1"/>
</dbReference>
<dbReference type="Proteomes" id="UP000198324">
    <property type="component" value="Unassembled WGS sequence"/>
</dbReference>
<name>A0A239B4B9_9BACT</name>
<dbReference type="GO" id="GO:0030313">
    <property type="term" value="C:cell envelope"/>
    <property type="evidence" value="ECO:0007669"/>
    <property type="project" value="UniProtKB-SubCell"/>
</dbReference>
<dbReference type="InterPro" id="IPR051555">
    <property type="entry name" value="FDH_Electron_Transfer_Unit"/>
</dbReference>
<keyword evidence="5" id="KW-0408">Iron</keyword>
<organism evidence="8 9">
    <name type="scientific">Humidesulfovibrio mexicanus</name>
    <dbReference type="NCBI Taxonomy" id="147047"/>
    <lineage>
        <taxon>Bacteria</taxon>
        <taxon>Pseudomonadati</taxon>
        <taxon>Thermodesulfobacteriota</taxon>
        <taxon>Desulfovibrionia</taxon>
        <taxon>Desulfovibrionales</taxon>
        <taxon>Desulfovibrionaceae</taxon>
        <taxon>Humidesulfovibrio</taxon>
    </lineage>
</organism>
<dbReference type="OrthoDB" id="9789030at2"/>
<sequence>MSIDRRQFLKSVGLGLAGAAVSPDSASAWESKAPPDPYCCLVDITRCIGCRKCELACNQVNALPEPAVRFDDLRVLDEKRRPTNTSYTVVNRYYTGSLDERNQLVPSFVKVQCMHCQDAACVSACITGALTKKENGAVHYDVTRCIGCRYCMVACPFEIPAYDYDNPLTPQVRKCTLCFDRLKEGKKPGCASICPTEAITFGKRETLLKLARQRIADAPSRYIDHIYGEHEAGGACWLYISNQPFELLGFLKVPKEPLPKRSESIQHALFSYLWSPALLFGTLAVVMRLTHSKNTDKEE</sequence>
<keyword evidence="9" id="KW-1185">Reference proteome</keyword>
<feature type="domain" description="4Fe-4S ferredoxin-type" evidence="7">
    <location>
        <begin position="38"/>
        <end position="68"/>
    </location>
</feature>
<dbReference type="Gene3D" id="3.30.70.20">
    <property type="match status" value="2"/>
</dbReference>
<proteinExistence type="predicted"/>
<evidence type="ECO:0000256" key="2">
    <source>
        <dbReference type="ARBA" id="ARBA00022485"/>
    </source>
</evidence>
<dbReference type="PROSITE" id="PS51318">
    <property type="entry name" value="TAT"/>
    <property type="match status" value="1"/>
</dbReference>
<dbReference type="PROSITE" id="PS51379">
    <property type="entry name" value="4FE4S_FER_2"/>
    <property type="match status" value="2"/>
</dbReference>
<reference evidence="8 9" key="1">
    <citation type="submission" date="2017-06" db="EMBL/GenBank/DDBJ databases">
        <authorList>
            <person name="Kim H.J."/>
            <person name="Triplett B.A."/>
        </authorList>
    </citation>
    <scope>NUCLEOTIDE SEQUENCE [LARGE SCALE GENOMIC DNA]</scope>
    <source>
        <strain evidence="8 9">DSM 13116</strain>
    </source>
</reference>
<accession>A0A239B4B9</accession>
<dbReference type="RefSeq" id="WP_089274616.1">
    <property type="nucleotide sequence ID" value="NZ_FZOC01000004.1"/>
</dbReference>
<evidence type="ECO:0000259" key="7">
    <source>
        <dbReference type="PROSITE" id="PS51379"/>
    </source>
</evidence>
<dbReference type="SUPFAM" id="SSF54862">
    <property type="entry name" value="4Fe-4S ferredoxins"/>
    <property type="match status" value="1"/>
</dbReference>
<dbReference type="Pfam" id="PF13247">
    <property type="entry name" value="Fer4_11"/>
    <property type="match status" value="1"/>
</dbReference>
<evidence type="ECO:0000256" key="3">
    <source>
        <dbReference type="ARBA" id="ARBA00022723"/>
    </source>
</evidence>
<dbReference type="InterPro" id="IPR017900">
    <property type="entry name" value="4Fe4S_Fe_S_CS"/>
</dbReference>
<evidence type="ECO:0000313" key="8">
    <source>
        <dbReference type="EMBL" id="SNS02699.1"/>
    </source>
</evidence>
<evidence type="ECO:0000256" key="4">
    <source>
        <dbReference type="ARBA" id="ARBA00022737"/>
    </source>
</evidence>
<keyword evidence="4" id="KW-0677">Repeat</keyword>